<dbReference type="AlphaFoldDB" id="A0A9W7T5W1"/>
<dbReference type="GO" id="GO:0016491">
    <property type="term" value="F:oxidoreductase activity"/>
    <property type="evidence" value="ECO:0007669"/>
    <property type="project" value="UniProtKB-KW"/>
</dbReference>
<keyword evidence="2" id="KW-0560">Oxidoreductase</keyword>
<evidence type="ECO:0000313" key="5">
    <source>
        <dbReference type="Proteomes" id="UP001059041"/>
    </source>
</evidence>
<feature type="chain" id="PRO_5040860015" evidence="3">
    <location>
        <begin position="24"/>
        <end position="228"/>
    </location>
</feature>
<feature type="signal peptide" evidence="3">
    <location>
        <begin position="1"/>
        <end position="23"/>
    </location>
</feature>
<sequence length="228" mass="24704">MKFYTKLFLLCSLGVAFIAVQWSGSSFHAESLKGARVLVTGASTGIGEQLAYHYARLGAQLVLTARRGNVLEQVVNKCLEMGAQKALFIPADMANPADSDRVVQYAIDQLGGLDFLVLNHIGPSPYGMWDGDVEHTRWLLQVNFLSYVQMAKKALPTLENSNGSIVVVSSLLGKVSNPFELPYAATKFALNGFFGGLQHELAMQGSNVSVTICTLGLIDTETAMEKIK</sequence>
<keyword evidence="3" id="KW-0732">Signal</keyword>
<dbReference type="InterPro" id="IPR002347">
    <property type="entry name" value="SDR_fam"/>
</dbReference>
<dbReference type="Gene3D" id="3.40.50.720">
    <property type="entry name" value="NAD(P)-binding Rossmann-like Domain"/>
    <property type="match status" value="1"/>
</dbReference>
<dbReference type="Proteomes" id="UP001059041">
    <property type="component" value="Linkage Group LG25"/>
</dbReference>
<evidence type="ECO:0000256" key="2">
    <source>
        <dbReference type="ARBA" id="ARBA00023002"/>
    </source>
</evidence>
<evidence type="ECO:0000256" key="1">
    <source>
        <dbReference type="ARBA" id="ARBA00006484"/>
    </source>
</evidence>
<protein>
    <submittedName>
        <fullName evidence="4">Short-chain dehydrogenase/reductase 10</fullName>
    </submittedName>
</protein>
<dbReference type="PRINTS" id="PR00081">
    <property type="entry name" value="GDHRDH"/>
</dbReference>
<dbReference type="SUPFAM" id="SSF51735">
    <property type="entry name" value="NAD(P)-binding Rossmann-fold domains"/>
    <property type="match status" value="1"/>
</dbReference>
<comment type="caution">
    <text evidence="4">The sequence shown here is derived from an EMBL/GenBank/DDBJ whole genome shotgun (WGS) entry which is preliminary data.</text>
</comment>
<proteinExistence type="inferred from homology"/>
<evidence type="ECO:0000313" key="4">
    <source>
        <dbReference type="EMBL" id="KAI7791307.1"/>
    </source>
</evidence>
<accession>A0A9W7T5W1</accession>
<name>A0A9W7T5W1_TRIRA</name>
<dbReference type="InterPro" id="IPR051253">
    <property type="entry name" value="11-beta-HSD"/>
</dbReference>
<reference evidence="4" key="1">
    <citation type="submission" date="2021-02" db="EMBL/GenBank/DDBJ databases">
        <title>Comparative genomics reveals that relaxation of natural selection precedes convergent phenotypic evolution of cavefish.</title>
        <authorList>
            <person name="Peng Z."/>
        </authorList>
    </citation>
    <scope>NUCLEOTIDE SEQUENCE</scope>
    <source>
        <tissue evidence="4">Muscle</tissue>
    </source>
</reference>
<dbReference type="EMBL" id="JAFHDT010000025">
    <property type="protein sequence ID" value="KAI7791307.1"/>
    <property type="molecule type" value="Genomic_DNA"/>
</dbReference>
<dbReference type="InterPro" id="IPR020904">
    <property type="entry name" value="Sc_DH/Rdtase_CS"/>
</dbReference>
<comment type="similarity">
    <text evidence="1">Belongs to the short-chain dehydrogenases/reductases (SDR) family.</text>
</comment>
<dbReference type="PROSITE" id="PS00061">
    <property type="entry name" value="ADH_SHORT"/>
    <property type="match status" value="1"/>
</dbReference>
<dbReference type="PANTHER" id="PTHR44279:SF2">
    <property type="entry name" value="HYDROXYSTEROID (11-BETA) DEHYDROGENASE 1-LIKE B-RELATED"/>
    <property type="match status" value="1"/>
</dbReference>
<organism evidence="4 5">
    <name type="scientific">Triplophysa rosa</name>
    <name type="common">Cave loach</name>
    <dbReference type="NCBI Taxonomy" id="992332"/>
    <lineage>
        <taxon>Eukaryota</taxon>
        <taxon>Metazoa</taxon>
        <taxon>Chordata</taxon>
        <taxon>Craniata</taxon>
        <taxon>Vertebrata</taxon>
        <taxon>Euteleostomi</taxon>
        <taxon>Actinopterygii</taxon>
        <taxon>Neopterygii</taxon>
        <taxon>Teleostei</taxon>
        <taxon>Ostariophysi</taxon>
        <taxon>Cypriniformes</taxon>
        <taxon>Nemacheilidae</taxon>
        <taxon>Triplophysa</taxon>
    </lineage>
</organism>
<keyword evidence="5" id="KW-1185">Reference proteome</keyword>
<dbReference type="PANTHER" id="PTHR44279">
    <property type="entry name" value="HYDROXYSTEROID (11-BETA) DEHYDROGENASE 1-LIKE B-RELATED"/>
    <property type="match status" value="1"/>
</dbReference>
<dbReference type="Pfam" id="PF00106">
    <property type="entry name" value="adh_short"/>
    <property type="match status" value="1"/>
</dbReference>
<evidence type="ECO:0000256" key="3">
    <source>
        <dbReference type="SAM" id="SignalP"/>
    </source>
</evidence>
<dbReference type="InterPro" id="IPR036291">
    <property type="entry name" value="NAD(P)-bd_dom_sf"/>
</dbReference>
<gene>
    <name evidence="4" type="ORF">IRJ41_018681</name>
</gene>